<sequence>MFAWGGCIAGSIIHNSLEYLYVKHLCYDKKTYYMLRGHLLTNIPGFLFCFAGGVAGYMLSKN</sequence>
<reference evidence="2" key="1">
    <citation type="journal article" date="2020" name="Nature">
        <title>Giant virus diversity and host interactions through global metagenomics.</title>
        <authorList>
            <person name="Schulz F."/>
            <person name="Roux S."/>
            <person name="Paez-Espino D."/>
            <person name="Jungbluth S."/>
            <person name="Walsh D.A."/>
            <person name="Denef V.J."/>
            <person name="McMahon K.D."/>
            <person name="Konstantinidis K.T."/>
            <person name="Eloe-Fadrosh E.A."/>
            <person name="Kyrpides N.C."/>
            <person name="Woyke T."/>
        </authorList>
    </citation>
    <scope>NUCLEOTIDE SEQUENCE</scope>
    <source>
        <strain evidence="2">GVMAG-S-1016713-123</strain>
    </source>
</reference>
<accession>A0A6C0LWX9</accession>
<protein>
    <submittedName>
        <fullName evidence="2">Uncharacterized protein</fullName>
    </submittedName>
</protein>
<name>A0A6C0LWX9_9ZZZZ</name>
<dbReference type="AlphaFoldDB" id="A0A6C0LWX9"/>
<keyword evidence="1" id="KW-0472">Membrane</keyword>
<keyword evidence="1" id="KW-0812">Transmembrane</keyword>
<proteinExistence type="predicted"/>
<feature type="transmembrane region" description="Helical" evidence="1">
    <location>
        <begin position="39"/>
        <end position="59"/>
    </location>
</feature>
<evidence type="ECO:0000256" key="1">
    <source>
        <dbReference type="SAM" id="Phobius"/>
    </source>
</evidence>
<keyword evidence="1" id="KW-1133">Transmembrane helix</keyword>
<dbReference type="EMBL" id="MN740567">
    <property type="protein sequence ID" value="QHU34074.1"/>
    <property type="molecule type" value="Genomic_DNA"/>
</dbReference>
<organism evidence="2">
    <name type="scientific">viral metagenome</name>
    <dbReference type="NCBI Taxonomy" id="1070528"/>
    <lineage>
        <taxon>unclassified sequences</taxon>
        <taxon>metagenomes</taxon>
        <taxon>organismal metagenomes</taxon>
    </lineage>
</organism>
<evidence type="ECO:0000313" key="2">
    <source>
        <dbReference type="EMBL" id="QHU34074.1"/>
    </source>
</evidence>